<comment type="caution">
    <text evidence="2">The sequence shown here is derived from an EMBL/GenBank/DDBJ whole genome shotgun (WGS) entry which is preliminary data.</text>
</comment>
<organism evidence="2 3">
    <name type="scientific">Cymbomonas tetramitiformis</name>
    <dbReference type="NCBI Taxonomy" id="36881"/>
    <lineage>
        <taxon>Eukaryota</taxon>
        <taxon>Viridiplantae</taxon>
        <taxon>Chlorophyta</taxon>
        <taxon>Pyramimonadophyceae</taxon>
        <taxon>Pyramimonadales</taxon>
        <taxon>Pyramimonadaceae</taxon>
        <taxon>Cymbomonas</taxon>
    </lineage>
</organism>
<reference evidence="2 3" key="1">
    <citation type="journal article" date="2015" name="Genome Biol. Evol.">
        <title>Comparative Genomics of a Bacterivorous Green Alga Reveals Evolutionary Causalities and Consequences of Phago-Mixotrophic Mode of Nutrition.</title>
        <authorList>
            <person name="Burns J.A."/>
            <person name="Paasch A."/>
            <person name="Narechania A."/>
            <person name="Kim E."/>
        </authorList>
    </citation>
    <scope>NUCLEOTIDE SEQUENCE [LARGE SCALE GENOMIC DNA]</scope>
    <source>
        <strain evidence="2 3">PLY_AMNH</strain>
    </source>
</reference>
<accession>A0AAE0H201</accession>
<dbReference type="EMBL" id="LGRX02000468">
    <property type="protein sequence ID" value="KAK3288458.1"/>
    <property type="molecule type" value="Genomic_DNA"/>
</dbReference>
<feature type="compositionally biased region" description="Polar residues" evidence="1">
    <location>
        <begin position="100"/>
        <end position="117"/>
    </location>
</feature>
<dbReference type="Proteomes" id="UP001190700">
    <property type="component" value="Unassembled WGS sequence"/>
</dbReference>
<proteinExistence type="predicted"/>
<keyword evidence="3" id="KW-1185">Reference proteome</keyword>
<feature type="region of interest" description="Disordered" evidence="1">
    <location>
        <begin position="50"/>
        <end position="141"/>
    </location>
</feature>
<gene>
    <name evidence="2" type="ORF">CYMTET_4058</name>
</gene>
<evidence type="ECO:0000313" key="2">
    <source>
        <dbReference type="EMBL" id="KAK3288458.1"/>
    </source>
</evidence>
<evidence type="ECO:0000256" key="1">
    <source>
        <dbReference type="SAM" id="MobiDB-lite"/>
    </source>
</evidence>
<dbReference type="AlphaFoldDB" id="A0AAE0H201"/>
<sequence>MDRLRESMVDDPGNFCAAAVGVADPGADPGSAKELRGGSPINALSAIEYPKRSFGSHPGATAGKETQTAAASGPGSDALLRGKRCIRPYGGRPGPRRPNRTTVLNMSPQKPVGTSNPIGGGSPFSSKDVDSVDQVRNPRLPSGAVGAYAAGRCWHRRLVEGCLSCKASIVELSGLRGLPAVSSPSSALRASPPSL</sequence>
<evidence type="ECO:0000313" key="3">
    <source>
        <dbReference type="Proteomes" id="UP001190700"/>
    </source>
</evidence>
<name>A0AAE0H201_9CHLO</name>
<protein>
    <submittedName>
        <fullName evidence="2">Uncharacterized protein</fullName>
    </submittedName>
</protein>